<dbReference type="EMBL" id="GGEC01073077">
    <property type="protein sequence ID" value="MBX53561.1"/>
    <property type="molecule type" value="Transcribed_RNA"/>
</dbReference>
<evidence type="ECO:0000313" key="1">
    <source>
        <dbReference type="EMBL" id="MBX53561.1"/>
    </source>
</evidence>
<name>A0A2P2PFT5_RHIMU</name>
<sequence>MSLIGVMNIEYCKVCVV</sequence>
<dbReference type="AlphaFoldDB" id="A0A2P2PFT5"/>
<protein>
    <submittedName>
        <fullName evidence="1">Uncharacterized protein</fullName>
    </submittedName>
</protein>
<reference evidence="1" key="1">
    <citation type="submission" date="2018-02" db="EMBL/GenBank/DDBJ databases">
        <title>Rhizophora mucronata_Transcriptome.</title>
        <authorList>
            <person name="Meera S.P."/>
            <person name="Sreeshan A."/>
            <person name="Augustine A."/>
        </authorList>
    </citation>
    <scope>NUCLEOTIDE SEQUENCE</scope>
    <source>
        <tissue evidence="1">Leaf</tissue>
    </source>
</reference>
<proteinExistence type="predicted"/>
<organism evidence="1">
    <name type="scientific">Rhizophora mucronata</name>
    <name type="common">Asiatic mangrove</name>
    <dbReference type="NCBI Taxonomy" id="61149"/>
    <lineage>
        <taxon>Eukaryota</taxon>
        <taxon>Viridiplantae</taxon>
        <taxon>Streptophyta</taxon>
        <taxon>Embryophyta</taxon>
        <taxon>Tracheophyta</taxon>
        <taxon>Spermatophyta</taxon>
        <taxon>Magnoliopsida</taxon>
        <taxon>eudicotyledons</taxon>
        <taxon>Gunneridae</taxon>
        <taxon>Pentapetalae</taxon>
        <taxon>rosids</taxon>
        <taxon>fabids</taxon>
        <taxon>Malpighiales</taxon>
        <taxon>Rhizophoraceae</taxon>
        <taxon>Rhizophora</taxon>
    </lineage>
</organism>
<accession>A0A2P2PFT5</accession>